<name>A0AAP7GSH5_STEMA</name>
<comment type="caution">
    <text evidence="2">The sequence shown here is derived from an EMBL/GenBank/DDBJ whole genome shotgun (WGS) entry which is preliminary data.</text>
</comment>
<feature type="transmembrane region" description="Helical" evidence="1">
    <location>
        <begin position="137"/>
        <end position="156"/>
    </location>
</feature>
<keyword evidence="1" id="KW-1133">Transmembrane helix</keyword>
<evidence type="ECO:0000313" key="3">
    <source>
        <dbReference type="Proteomes" id="UP000092125"/>
    </source>
</evidence>
<dbReference type="EMBL" id="LYVI01000005">
    <property type="protein sequence ID" value="OBU61717.1"/>
    <property type="molecule type" value="Genomic_DNA"/>
</dbReference>
<reference evidence="2 3" key="1">
    <citation type="submission" date="2016-05" db="EMBL/GenBank/DDBJ databases">
        <title>Draft Genome Sequences of Stenotrophomonas maltophilia Strains Sm32COP, Sm41DVV, Sm46PAILV, SmF3, SmF22, SmSOFb1 and SmCVFa1, Isolated from Different Manures, in France.</title>
        <authorList>
            <person name="Nazaret S."/>
            <person name="Bodilis J."/>
        </authorList>
    </citation>
    <scope>NUCLEOTIDE SEQUENCE [LARGE SCALE GENOMIC DNA]</scope>
    <source>
        <strain evidence="2 3">Sm41DVV</strain>
    </source>
</reference>
<feature type="transmembrane region" description="Helical" evidence="1">
    <location>
        <begin position="82"/>
        <end position="103"/>
    </location>
</feature>
<evidence type="ECO:0008006" key="4">
    <source>
        <dbReference type="Google" id="ProtNLM"/>
    </source>
</evidence>
<evidence type="ECO:0000313" key="2">
    <source>
        <dbReference type="EMBL" id="OBU61717.1"/>
    </source>
</evidence>
<keyword evidence="1" id="KW-0472">Membrane</keyword>
<dbReference type="Proteomes" id="UP000092125">
    <property type="component" value="Unassembled WGS sequence"/>
</dbReference>
<dbReference type="Pfam" id="PF10947">
    <property type="entry name" value="DUF2628"/>
    <property type="match status" value="1"/>
</dbReference>
<dbReference type="InterPro" id="IPR024399">
    <property type="entry name" value="DUF2628"/>
</dbReference>
<keyword evidence="1" id="KW-0812">Transmembrane</keyword>
<proteinExistence type="predicted"/>
<gene>
    <name evidence="2" type="ORF">A9K56_10540</name>
</gene>
<organism evidence="2 3">
    <name type="scientific">Stenotrophomonas maltophilia</name>
    <name type="common">Pseudomonas maltophilia</name>
    <name type="synonym">Xanthomonas maltophilia</name>
    <dbReference type="NCBI Taxonomy" id="40324"/>
    <lineage>
        <taxon>Bacteria</taxon>
        <taxon>Pseudomonadati</taxon>
        <taxon>Pseudomonadota</taxon>
        <taxon>Gammaproteobacteria</taxon>
        <taxon>Lysobacterales</taxon>
        <taxon>Lysobacteraceae</taxon>
        <taxon>Stenotrophomonas</taxon>
        <taxon>Stenotrophomonas maltophilia group</taxon>
    </lineage>
</organism>
<dbReference type="AlphaFoldDB" id="A0AAP7GSH5"/>
<feature type="transmembrane region" description="Helical" evidence="1">
    <location>
        <begin position="55"/>
        <end position="76"/>
    </location>
</feature>
<sequence length="158" mass="17301">MAVYDRHPRLARVVADNFAVYAELWRLRRDPPGWPRPWNWAAFLFDFKWLLYRRMYGMAVAYVLISMVGGAAIVLAGMDDAAIWGLTLALKIAVSLAANALYLRRCRAVIARAEAAGAGDGARVEAYIDRRSGVSRLALGLGIAFSVALQALDLFGGA</sequence>
<evidence type="ECO:0000256" key="1">
    <source>
        <dbReference type="SAM" id="Phobius"/>
    </source>
</evidence>
<protein>
    <recommendedName>
        <fullName evidence="4">DUF2628 domain-containing protein</fullName>
    </recommendedName>
</protein>
<accession>A0AAP7GSH5</accession>